<proteinExistence type="inferred from homology"/>
<dbReference type="EMBL" id="SAEB01000009">
    <property type="protein sequence ID" value="RVD82228.1"/>
    <property type="molecule type" value="Genomic_DNA"/>
</dbReference>
<dbReference type="RefSeq" id="XP_067487772.1">
    <property type="nucleotide sequence ID" value="XM_067636124.1"/>
</dbReference>
<dbReference type="Pfam" id="PF00082">
    <property type="entry name" value="Peptidase_S8"/>
    <property type="match status" value="1"/>
</dbReference>
<evidence type="ECO:0000256" key="2">
    <source>
        <dbReference type="ARBA" id="ARBA00022801"/>
    </source>
</evidence>
<evidence type="ECO:0000313" key="7">
    <source>
        <dbReference type="EMBL" id="RVD82228.1"/>
    </source>
</evidence>
<evidence type="ECO:0000259" key="6">
    <source>
        <dbReference type="Pfam" id="PF00082"/>
    </source>
</evidence>
<protein>
    <recommendedName>
        <fullName evidence="6">Peptidase S8/S53 domain-containing protein</fullName>
    </recommendedName>
</protein>
<evidence type="ECO:0000313" key="8">
    <source>
        <dbReference type="Proteomes" id="UP000283090"/>
    </source>
</evidence>
<accession>A0A436ZTJ3</accession>
<dbReference type="GeneID" id="93588972"/>
<gene>
    <name evidence="7" type="ORF">DFL_006661</name>
</gene>
<sequence length="73" mass="7384">MSTYNTGTTSAASLQGTSMACPAVTGIIADELVKNPRLRYNPFGMKRHLVAMSAGVAVAGANAGWGLANNGTA</sequence>
<keyword evidence="8" id="KW-1185">Reference proteome</keyword>
<dbReference type="GO" id="GO:0006508">
    <property type="term" value="P:proteolysis"/>
    <property type="evidence" value="ECO:0007669"/>
    <property type="project" value="UniProtKB-KW"/>
</dbReference>
<evidence type="ECO:0000256" key="4">
    <source>
        <dbReference type="PROSITE-ProRule" id="PRU01240"/>
    </source>
</evidence>
<dbReference type="InterPro" id="IPR036852">
    <property type="entry name" value="Peptidase_S8/S53_dom_sf"/>
</dbReference>
<dbReference type="Proteomes" id="UP000283090">
    <property type="component" value="Unassembled WGS sequence"/>
</dbReference>
<dbReference type="InterPro" id="IPR000209">
    <property type="entry name" value="Peptidase_S8/S53_dom"/>
</dbReference>
<feature type="domain" description="Peptidase S8/S53" evidence="6">
    <location>
        <begin position="3"/>
        <end position="66"/>
    </location>
</feature>
<dbReference type="PROSITE" id="PS00138">
    <property type="entry name" value="SUBTILASE_SER"/>
    <property type="match status" value="1"/>
</dbReference>
<comment type="caution">
    <text evidence="4">Lacks conserved residue(s) required for the propagation of feature annotation.</text>
</comment>
<evidence type="ECO:0000256" key="5">
    <source>
        <dbReference type="SAM" id="Phobius"/>
    </source>
</evidence>
<dbReference type="PROSITE" id="PS51892">
    <property type="entry name" value="SUBTILASE"/>
    <property type="match status" value="1"/>
</dbReference>
<name>A0A436ZTJ3_ARTFL</name>
<dbReference type="VEuPathDB" id="FungiDB:DFL_006661"/>
<keyword evidence="5" id="KW-1133">Transmembrane helix</keyword>
<comment type="caution">
    <text evidence="7">The sequence shown here is derived from an EMBL/GenBank/DDBJ whole genome shotgun (WGS) entry which is preliminary data.</text>
</comment>
<dbReference type="Gene3D" id="3.40.50.200">
    <property type="entry name" value="Peptidase S8/S53 domain"/>
    <property type="match status" value="1"/>
</dbReference>
<dbReference type="OrthoDB" id="206201at2759"/>
<comment type="similarity">
    <text evidence="4">Belongs to the peptidase S8 family.</text>
</comment>
<keyword evidence="1" id="KW-0645">Protease</keyword>
<dbReference type="InterPro" id="IPR023828">
    <property type="entry name" value="Peptidase_S8_Ser-AS"/>
</dbReference>
<keyword evidence="5" id="KW-0472">Membrane</keyword>
<dbReference type="AlphaFoldDB" id="A0A436ZTJ3"/>
<evidence type="ECO:0000256" key="3">
    <source>
        <dbReference type="ARBA" id="ARBA00022825"/>
    </source>
</evidence>
<dbReference type="SUPFAM" id="SSF52743">
    <property type="entry name" value="Subtilisin-like"/>
    <property type="match status" value="1"/>
</dbReference>
<feature type="transmembrane region" description="Helical" evidence="5">
    <location>
        <begin position="49"/>
        <end position="68"/>
    </location>
</feature>
<evidence type="ECO:0000256" key="1">
    <source>
        <dbReference type="ARBA" id="ARBA00022670"/>
    </source>
</evidence>
<dbReference type="GO" id="GO:0004252">
    <property type="term" value="F:serine-type endopeptidase activity"/>
    <property type="evidence" value="ECO:0007669"/>
    <property type="project" value="InterPro"/>
</dbReference>
<keyword evidence="3" id="KW-0720">Serine protease</keyword>
<organism evidence="7 8">
    <name type="scientific">Arthrobotrys flagrans</name>
    <name type="common">Nematode-trapping fungus</name>
    <name type="synonym">Trichothecium flagrans</name>
    <dbReference type="NCBI Taxonomy" id="97331"/>
    <lineage>
        <taxon>Eukaryota</taxon>
        <taxon>Fungi</taxon>
        <taxon>Dikarya</taxon>
        <taxon>Ascomycota</taxon>
        <taxon>Pezizomycotina</taxon>
        <taxon>Orbiliomycetes</taxon>
        <taxon>Orbiliales</taxon>
        <taxon>Orbiliaceae</taxon>
        <taxon>Arthrobotrys</taxon>
    </lineage>
</organism>
<reference evidence="7 8" key="1">
    <citation type="submission" date="2019-01" db="EMBL/GenBank/DDBJ databases">
        <title>Intercellular communication is required for trap formation in the nematode-trapping fungus Duddingtonia flagrans.</title>
        <authorList>
            <person name="Youssar L."/>
            <person name="Wernet V."/>
            <person name="Hensel N."/>
            <person name="Hildebrandt H.-G."/>
            <person name="Fischer R."/>
        </authorList>
    </citation>
    <scope>NUCLEOTIDE SEQUENCE [LARGE SCALE GENOMIC DNA]</scope>
    <source>
        <strain evidence="7 8">CBS H-5679</strain>
    </source>
</reference>
<keyword evidence="2" id="KW-0378">Hydrolase</keyword>
<keyword evidence="5" id="KW-0812">Transmembrane</keyword>